<dbReference type="EMBL" id="CP151800">
    <property type="protein sequence ID" value="WZV98386.1"/>
    <property type="molecule type" value="Genomic_DNA"/>
</dbReference>
<dbReference type="InterPro" id="IPR002477">
    <property type="entry name" value="Peptidoglycan-bd-like"/>
</dbReference>
<accession>A0ABZ3B5H8</accession>
<dbReference type="Proteomes" id="UP001466893">
    <property type="component" value="Chromosome"/>
</dbReference>
<keyword evidence="2" id="KW-0081">Bacteriolytic enzyme</keyword>
<keyword evidence="1" id="KW-0929">Antimicrobial</keyword>
<evidence type="ECO:0000313" key="4">
    <source>
        <dbReference type="EMBL" id="WZV98386.1"/>
    </source>
</evidence>
<dbReference type="Pfam" id="PF01471">
    <property type="entry name" value="PG_binding_1"/>
    <property type="match status" value="1"/>
</dbReference>
<dbReference type="Gene3D" id="1.10.101.10">
    <property type="entry name" value="PGBD-like superfamily/PGBD"/>
    <property type="match status" value="1"/>
</dbReference>
<dbReference type="InterPro" id="IPR023347">
    <property type="entry name" value="Lysozyme_dom_sf"/>
</dbReference>
<evidence type="ECO:0000256" key="1">
    <source>
        <dbReference type="ARBA" id="ARBA00022529"/>
    </source>
</evidence>
<sequence>MKRTHQHKPLIPRVFRLSSTVGECGFNDPDDVKALQIQIKNAGYSQATGRTINTDGQCIADTLEAIRWFQQLVGMPASGLVYPTDMWFMEALENATSLRWRERHIGGPLQVPEGQLTFDYEGVDYVTAVEPFRQPVRMPWFSRILHHPSSDSGVTIGRGYDMKKRSGGSILYMLRQSGIEEYKAQICAKAAWLQGRQADIFISVYDPLVGEITHQQQIRLFELSYREKKDYAKGVYRRNSAKLFKSLSWDQIDIKIRDVFVDTIFQGNQTATTMVKIMAENGTRKDIIEYLKSDLYQSRDPQRLSLRLNYLR</sequence>
<dbReference type="RefSeq" id="WP_342322994.1">
    <property type="nucleotide sequence ID" value="NZ_CP151800.1"/>
</dbReference>
<dbReference type="InterPro" id="IPR036365">
    <property type="entry name" value="PGBD-like_sf"/>
</dbReference>
<dbReference type="SUPFAM" id="SSF47090">
    <property type="entry name" value="PGBD-like"/>
    <property type="match status" value="1"/>
</dbReference>
<feature type="domain" description="Peptidoglycan binding-like" evidence="3">
    <location>
        <begin position="30"/>
        <end position="80"/>
    </location>
</feature>
<gene>
    <name evidence="4" type="ORF">AAEY27_00350</name>
</gene>
<protein>
    <submittedName>
        <fullName evidence="4">Peptidoglycan-binding protein</fullName>
    </submittedName>
</protein>
<dbReference type="Gene3D" id="1.10.530.40">
    <property type="match status" value="1"/>
</dbReference>
<reference evidence="4 5" key="1">
    <citation type="submission" date="2024-04" db="EMBL/GenBank/DDBJ databases">
        <title>Kosakonia calanthae sp. nov., a halophilic bacterium isolated from leaves of Calanthe tiplacata.</title>
        <authorList>
            <person name="Wu P."/>
        </authorList>
    </citation>
    <scope>NUCLEOTIDE SEQUENCE [LARGE SCALE GENOMIC DNA]</scope>
    <source>
        <strain evidence="4 5">BYX6</strain>
    </source>
</reference>
<organism evidence="4 5">
    <name type="scientific">Kosakonia calanthes</name>
    <dbReference type="NCBI Taxonomy" id="3139408"/>
    <lineage>
        <taxon>Bacteria</taxon>
        <taxon>Pseudomonadati</taxon>
        <taxon>Pseudomonadota</taxon>
        <taxon>Gammaproteobacteria</taxon>
        <taxon>Enterobacterales</taxon>
        <taxon>Enterobacteriaceae</taxon>
        <taxon>Kosakonia</taxon>
    </lineage>
</organism>
<proteinExistence type="predicted"/>
<name>A0ABZ3B5H8_9ENTR</name>
<evidence type="ECO:0000313" key="5">
    <source>
        <dbReference type="Proteomes" id="UP001466893"/>
    </source>
</evidence>
<keyword evidence="5" id="KW-1185">Reference proteome</keyword>
<dbReference type="InterPro" id="IPR036366">
    <property type="entry name" value="PGBDSf"/>
</dbReference>
<evidence type="ECO:0000259" key="3">
    <source>
        <dbReference type="Pfam" id="PF01471"/>
    </source>
</evidence>
<evidence type="ECO:0000256" key="2">
    <source>
        <dbReference type="ARBA" id="ARBA00022638"/>
    </source>
</evidence>